<name>A0A0K9YM01_9BACL</name>
<keyword evidence="1" id="KW-0812">Transmembrane</keyword>
<evidence type="ECO:0000313" key="3">
    <source>
        <dbReference type="EMBL" id="KNB69220.1"/>
    </source>
</evidence>
<feature type="transmembrane region" description="Helical" evidence="1">
    <location>
        <begin position="73"/>
        <end position="96"/>
    </location>
</feature>
<keyword evidence="1" id="KW-1133">Transmembrane helix</keyword>
<gene>
    <name evidence="3" type="ORF">ADS79_25215</name>
    <name evidence="2" type="ORF">BRE01_53480</name>
</gene>
<feature type="transmembrane region" description="Helical" evidence="1">
    <location>
        <begin position="136"/>
        <end position="157"/>
    </location>
</feature>
<evidence type="ECO:0000313" key="5">
    <source>
        <dbReference type="Proteomes" id="UP000319578"/>
    </source>
</evidence>
<dbReference type="EMBL" id="BJON01000022">
    <property type="protein sequence ID" value="GED71646.1"/>
    <property type="molecule type" value="Genomic_DNA"/>
</dbReference>
<dbReference type="OrthoDB" id="5984490at2"/>
<feature type="transmembrane region" description="Helical" evidence="1">
    <location>
        <begin position="108"/>
        <end position="130"/>
    </location>
</feature>
<reference evidence="3" key="2">
    <citation type="submission" date="2015-07" db="EMBL/GenBank/DDBJ databases">
        <title>MeaNS - Measles Nucleotide Surveillance Program.</title>
        <authorList>
            <person name="Tran T."/>
            <person name="Druce J."/>
        </authorList>
    </citation>
    <scope>NUCLEOTIDE SEQUENCE</scope>
    <source>
        <strain evidence="3">DSM 9887</strain>
    </source>
</reference>
<dbReference type="Proteomes" id="UP000319578">
    <property type="component" value="Unassembled WGS sequence"/>
</dbReference>
<dbReference type="PATRIC" id="fig|54915.3.peg.4194"/>
<dbReference type="STRING" id="54915.ADS79_25215"/>
<feature type="transmembrane region" description="Helical" evidence="1">
    <location>
        <begin position="6"/>
        <end position="27"/>
    </location>
</feature>
<dbReference type="Proteomes" id="UP000036834">
    <property type="component" value="Unassembled WGS sequence"/>
</dbReference>
<keyword evidence="1" id="KW-0472">Membrane</keyword>
<evidence type="ECO:0000313" key="2">
    <source>
        <dbReference type="EMBL" id="GED71646.1"/>
    </source>
</evidence>
<dbReference type="RefSeq" id="WP_049741217.1">
    <property type="nucleotide sequence ID" value="NZ_BJON01000022.1"/>
</dbReference>
<feature type="transmembrane region" description="Helical" evidence="1">
    <location>
        <begin position="169"/>
        <end position="188"/>
    </location>
</feature>
<dbReference type="EMBL" id="LGIQ01000011">
    <property type="protein sequence ID" value="KNB69220.1"/>
    <property type="molecule type" value="Genomic_DNA"/>
</dbReference>
<proteinExistence type="predicted"/>
<organism evidence="3 4">
    <name type="scientific">Brevibacillus reuszeri</name>
    <dbReference type="NCBI Taxonomy" id="54915"/>
    <lineage>
        <taxon>Bacteria</taxon>
        <taxon>Bacillati</taxon>
        <taxon>Bacillota</taxon>
        <taxon>Bacilli</taxon>
        <taxon>Bacillales</taxon>
        <taxon>Paenibacillaceae</taxon>
        <taxon>Brevibacillus</taxon>
    </lineage>
</organism>
<keyword evidence="5" id="KW-1185">Reference proteome</keyword>
<evidence type="ECO:0000313" key="4">
    <source>
        <dbReference type="Proteomes" id="UP000036834"/>
    </source>
</evidence>
<protein>
    <submittedName>
        <fullName evidence="3">Membrane protein</fullName>
    </submittedName>
</protein>
<feature type="transmembrane region" description="Helical" evidence="1">
    <location>
        <begin position="200"/>
        <end position="220"/>
    </location>
</feature>
<evidence type="ECO:0000256" key="1">
    <source>
        <dbReference type="SAM" id="Phobius"/>
    </source>
</evidence>
<reference evidence="4" key="1">
    <citation type="submission" date="2015-07" db="EMBL/GenBank/DDBJ databases">
        <title>Genome sequencing project for genomic taxonomy and phylogenomics of Bacillus-like bacteria.</title>
        <authorList>
            <person name="Liu B."/>
            <person name="Wang J."/>
            <person name="Zhu Y."/>
            <person name="Liu G."/>
            <person name="Chen Q."/>
            <person name="Chen Z."/>
            <person name="Lan J."/>
            <person name="Che J."/>
            <person name="Ge C."/>
            <person name="Shi H."/>
            <person name="Pan Z."/>
            <person name="Liu X."/>
        </authorList>
    </citation>
    <scope>NUCLEOTIDE SEQUENCE [LARGE SCALE GENOMIC DNA]</scope>
    <source>
        <strain evidence="4">DSM 9887</strain>
    </source>
</reference>
<dbReference type="AlphaFoldDB" id="A0A0K9YM01"/>
<sequence>MFFFSLFKLVHIIAGFTALLVFWIPIVTKKGGKAHLRSGWVYVVAMGAVAVSALIMGIWRIGFDPDKTVESVAFAWFLIFISILSSATAWYGVRVLRFKNRKAAHRQIVDVMFPALLVGSGAAISIYGAVIHFPLLTWFPLVGIFLGASQLIYWLRAPKARMHWWFEHMGGMLGCCIATITAFTVFGAPRLLSISSVHPLVWFIPTIVLVPVIVGFSRYYRKKFAISKSA</sequence>
<comment type="caution">
    <text evidence="3">The sequence shown here is derived from an EMBL/GenBank/DDBJ whole genome shotgun (WGS) entry which is preliminary data.</text>
</comment>
<reference evidence="2 5" key="3">
    <citation type="submission" date="2019-06" db="EMBL/GenBank/DDBJ databases">
        <title>Whole genome shotgun sequence of Brevibacillus reuszeri NBRC 15719.</title>
        <authorList>
            <person name="Hosoyama A."/>
            <person name="Uohara A."/>
            <person name="Ohji S."/>
            <person name="Ichikawa N."/>
        </authorList>
    </citation>
    <scope>NUCLEOTIDE SEQUENCE [LARGE SCALE GENOMIC DNA]</scope>
    <source>
        <strain evidence="2 5">NBRC 15719</strain>
    </source>
</reference>
<accession>A0A0K9YM01</accession>
<feature type="transmembrane region" description="Helical" evidence="1">
    <location>
        <begin position="39"/>
        <end position="61"/>
    </location>
</feature>